<dbReference type="AlphaFoldDB" id="Q1DD64"/>
<evidence type="ECO:0000313" key="1">
    <source>
        <dbReference type="EMBL" id="ABF91205.1"/>
    </source>
</evidence>
<keyword evidence="2" id="KW-1185">Reference proteome</keyword>
<dbReference type="STRING" id="246197.MXAN_1149"/>
<dbReference type="EnsemblBacteria" id="ABF91205">
    <property type="protein sequence ID" value="ABF91205"/>
    <property type="gene ID" value="MXAN_1149"/>
</dbReference>
<organism evidence="1 2">
    <name type="scientific">Myxococcus xanthus (strain DK1622)</name>
    <dbReference type="NCBI Taxonomy" id="246197"/>
    <lineage>
        <taxon>Bacteria</taxon>
        <taxon>Pseudomonadati</taxon>
        <taxon>Myxococcota</taxon>
        <taxon>Myxococcia</taxon>
        <taxon>Myxococcales</taxon>
        <taxon>Cystobacterineae</taxon>
        <taxon>Myxococcaceae</taxon>
        <taxon>Myxococcus</taxon>
    </lineage>
</organism>
<gene>
    <name evidence="1" type="ordered locus">MXAN_1149</name>
</gene>
<accession>Q1DD64</accession>
<name>Q1DD64_MYXXD</name>
<protein>
    <submittedName>
        <fullName evidence="1">Uncharacterized protein</fullName>
    </submittedName>
</protein>
<dbReference type="KEGG" id="mxa:MXAN_1149"/>
<dbReference type="EMBL" id="CP000113">
    <property type="protein sequence ID" value="ABF91205.1"/>
    <property type="molecule type" value="Genomic_DNA"/>
</dbReference>
<reference evidence="1 2" key="1">
    <citation type="journal article" date="2006" name="Proc. Natl. Acad. Sci. U.S.A.">
        <title>Evolution of sensory complexity recorded in a myxobacterial genome.</title>
        <authorList>
            <person name="Goldman B.S."/>
            <person name="Nierman W.C."/>
            <person name="Kaiser D."/>
            <person name="Slater S.C."/>
            <person name="Durkin A.S."/>
            <person name="Eisen J.A."/>
            <person name="Ronning C.M."/>
            <person name="Barbazuk W.B."/>
            <person name="Blanchard M."/>
            <person name="Field C."/>
            <person name="Halling C."/>
            <person name="Hinkle G."/>
            <person name="Iartchuk O."/>
            <person name="Kim H.S."/>
            <person name="Mackenzie C."/>
            <person name="Madupu R."/>
            <person name="Miller N."/>
            <person name="Shvartsbeyn A."/>
            <person name="Sullivan S.A."/>
            <person name="Vaudin M."/>
            <person name="Wiegand R."/>
            <person name="Kaplan H.B."/>
        </authorList>
    </citation>
    <scope>NUCLEOTIDE SEQUENCE [LARGE SCALE GENOMIC DNA]</scope>
    <source>
        <strain evidence="2">DK1622</strain>
    </source>
</reference>
<dbReference type="HOGENOM" id="CLU_976001_0_0_7"/>
<evidence type="ECO:0000313" key="2">
    <source>
        <dbReference type="Proteomes" id="UP000002402"/>
    </source>
</evidence>
<dbReference type="Proteomes" id="UP000002402">
    <property type="component" value="Chromosome"/>
</dbReference>
<sequence>MAGLGAQQQPAHLRGAWQLVPGLREVGVVLMPVAASRPVVRIPALLFSVAVVGGLIGFSWEHAVYRGSDSHQEWSPPELGTEVETSSRGWVRTPAEEAILQRALVHFPPYPNATRPEPLAADYLGPGAPMAVAWFSTQDAPAKVLEHYTQALLAKGLPVLHQRHGEKGGYVGYWSPATEEVRLVSTLAQGGETLVFVSAGQVGSMLARAAAVPAWLPVPGELAETRTVNFNLEGASHHVVTGQLQADSPDAAARRYGALFRERGWQVGTLAPVAPNGIAFEVLKESVSGRAVLRDLSPGPGVEVQLTLLRRSVAP</sequence>
<proteinExistence type="predicted"/>